<dbReference type="PANTHER" id="PTHR12532">
    <property type="entry name" value="TRANSLATIONAL ACTIVATOR OF CYTOCHROME C OXIDASE 1"/>
    <property type="match status" value="1"/>
</dbReference>
<evidence type="ECO:0000256" key="5">
    <source>
        <dbReference type="ARBA" id="ARBA00023163"/>
    </source>
</evidence>
<keyword evidence="5 6" id="KW-0804">Transcription</keyword>
<keyword evidence="2 6" id="KW-0963">Cytoplasm</keyword>
<dbReference type="GO" id="GO:0006355">
    <property type="term" value="P:regulation of DNA-templated transcription"/>
    <property type="evidence" value="ECO:0007669"/>
    <property type="project" value="UniProtKB-UniRule"/>
</dbReference>
<dbReference type="RefSeq" id="WP_068997675.1">
    <property type="nucleotide sequence ID" value="NZ_MDTQ01000001.1"/>
</dbReference>
<name>A0A1E2V8B6_9GAMM</name>
<dbReference type="InterPro" id="IPR048300">
    <property type="entry name" value="TACO1_YebC-like_2nd/3rd_dom"/>
</dbReference>
<dbReference type="Pfam" id="PF01709">
    <property type="entry name" value="Transcrip_reg"/>
    <property type="match status" value="1"/>
</dbReference>
<dbReference type="AlphaFoldDB" id="A0A1E2V8B6"/>
<dbReference type="NCBIfam" id="NF009044">
    <property type="entry name" value="PRK12378.1"/>
    <property type="match status" value="1"/>
</dbReference>
<dbReference type="STRING" id="197479.BFW38_06585"/>
<dbReference type="InterPro" id="IPR029072">
    <property type="entry name" value="YebC-like"/>
</dbReference>
<evidence type="ECO:0000256" key="6">
    <source>
        <dbReference type="HAMAP-Rule" id="MF_00693"/>
    </source>
</evidence>
<keyword evidence="3 6" id="KW-0805">Transcription regulation</keyword>
<sequence length="242" mass="26632">MGRAYQNRKESMAKTAAAKTKVYSKYGREIYVSAKNGGPDPTANLSLRSLIERAKKDQVPGHVIEKAIDKAKGGSGEDFQPALYEGIAPGGAMVLISALTDNPNRTFGEIRGVFSKCKAKLGSQGSVSHMFDHRAMFVFAGEDEEAALEALMEADVDVSDIDCEDGMITVLVPPTEFAKTRNALFAMDEQLNLEVEEITYLPQMPHPIEGEDIAQFERFVGLMNDLEDIQEIYHNAEYSSDE</sequence>
<dbReference type="EMBL" id="MDTQ01000001">
    <property type="protein sequence ID" value="ODC03259.1"/>
    <property type="molecule type" value="Genomic_DNA"/>
</dbReference>
<feature type="domain" description="TACO1/YebC-like second and third" evidence="7">
    <location>
        <begin position="81"/>
        <end position="236"/>
    </location>
</feature>
<comment type="similarity">
    <text evidence="1 6">Belongs to the TACO1 family.</text>
</comment>
<comment type="subcellular location">
    <subcellularLocation>
        <location evidence="6">Cytoplasm</location>
    </subcellularLocation>
</comment>
<proteinExistence type="inferred from homology"/>
<dbReference type="Gene3D" id="3.30.70.980">
    <property type="match status" value="2"/>
</dbReference>
<dbReference type="FunFam" id="1.10.10.200:FF:000003">
    <property type="entry name" value="Probable transcriptional regulatory protein YeeN"/>
    <property type="match status" value="1"/>
</dbReference>
<dbReference type="SUPFAM" id="SSF75625">
    <property type="entry name" value="YebC-like"/>
    <property type="match status" value="1"/>
</dbReference>
<dbReference type="Proteomes" id="UP000094291">
    <property type="component" value="Unassembled WGS sequence"/>
</dbReference>
<dbReference type="HAMAP" id="MF_00693">
    <property type="entry name" value="Transcrip_reg_TACO1"/>
    <property type="match status" value="1"/>
</dbReference>
<dbReference type="GO" id="GO:0003677">
    <property type="term" value="F:DNA binding"/>
    <property type="evidence" value="ECO:0007669"/>
    <property type="project" value="UniProtKB-UniRule"/>
</dbReference>
<dbReference type="InterPro" id="IPR002876">
    <property type="entry name" value="Transcrip_reg_TACO1-like"/>
</dbReference>
<evidence type="ECO:0000313" key="10">
    <source>
        <dbReference type="Proteomes" id="UP000094291"/>
    </source>
</evidence>
<organism evidence="9 10">
    <name type="scientific">Terasakiispira papahanaumokuakeensis</name>
    <dbReference type="NCBI Taxonomy" id="197479"/>
    <lineage>
        <taxon>Bacteria</taxon>
        <taxon>Pseudomonadati</taxon>
        <taxon>Pseudomonadota</taxon>
        <taxon>Gammaproteobacteria</taxon>
        <taxon>Oceanospirillales</taxon>
        <taxon>Terasakiispira</taxon>
    </lineage>
</organism>
<evidence type="ECO:0000256" key="3">
    <source>
        <dbReference type="ARBA" id="ARBA00023015"/>
    </source>
</evidence>
<keyword evidence="4 6" id="KW-0238">DNA-binding</keyword>
<evidence type="ECO:0000259" key="8">
    <source>
        <dbReference type="Pfam" id="PF20772"/>
    </source>
</evidence>
<evidence type="ECO:0000256" key="1">
    <source>
        <dbReference type="ARBA" id="ARBA00008724"/>
    </source>
</evidence>
<dbReference type="OrthoDB" id="9781053at2"/>
<dbReference type="GO" id="GO:0005829">
    <property type="term" value="C:cytosol"/>
    <property type="evidence" value="ECO:0007669"/>
    <property type="project" value="TreeGrafter"/>
</dbReference>
<dbReference type="InterPro" id="IPR026564">
    <property type="entry name" value="Transcrip_reg_TACO1-like_dom3"/>
</dbReference>
<evidence type="ECO:0000256" key="4">
    <source>
        <dbReference type="ARBA" id="ARBA00023125"/>
    </source>
</evidence>
<dbReference type="Pfam" id="PF20772">
    <property type="entry name" value="TACO1_YebC_N"/>
    <property type="match status" value="1"/>
</dbReference>
<dbReference type="Gene3D" id="1.10.10.200">
    <property type="match status" value="1"/>
</dbReference>
<keyword evidence="10" id="KW-1185">Reference proteome</keyword>
<feature type="domain" description="TACO1/YebC-like N-terminal" evidence="8">
    <location>
        <begin position="4"/>
        <end position="74"/>
    </location>
</feature>
<dbReference type="InterPro" id="IPR049083">
    <property type="entry name" value="TACO1_YebC_N"/>
</dbReference>
<dbReference type="InterPro" id="IPR017856">
    <property type="entry name" value="Integrase-like_N"/>
</dbReference>
<evidence type="ECO:0000256" key="2">
    <source>
        <dbReference type="ARBA" id="ARBA00022490"/>
    </source>
</evidence>
<accession>A0A1E2V8B6</accession>
<gene>
    <name evidence="9" type="ORF">BFW38_06585</name>
</gene>
<evidence type="ECO:0000313" key="9">
    <source>
        <dbReference type="EMBL" id="ODC03259.1"/>
    </source>
</evidence>
<reference evidence="9 10" key="1">
    <citation type="submission" date="2016-08" db="EMBL/GenBank/DDBJ databases">
        <authorList>
            <person name="Seilhamer J.J."/>
        </authorList>
    </citation>
    <scope>NUCLEOTIDE SEQUENCE [LARGE SCALE GENOMIC DNA]</scope>
    <source>
        <strain evidence="9 10">PH27A</strain>
    </source>
</reference>
<protein>
    <recommendedName>
        <fullName evidence="6">Probable transcriptional regulatory protein BFW38_06585</fullName>
    </recommendedName>
</protein>
<evidence type="ECO:0000259" key="7">
    <source>
        <dbReference type="Pfam" id="PF01709"/>
    </source>
</evidence>
<comment type="caution">
    <text evidence="9">The sequence shown here is derived from an EMBL/GenBank/DDBJ whole genome shotgun (WGS) entry which is preliminary data.</text>
</comment>
<dbReference type="PANTHER" id="PTHR12532:SF0">
    <property type="entry name" value="TRANSLATIONAL ACTIVATOR OF CYTOCHROME C OXIDASE 1"/>
    <property type="match status" value="1"/>
</dbReference>